<dbReference type="KEGG" id="cthd:CDO33_14075"/>
<proteinExistence type="predicted"/>
<evidence type="ECO:0000313" key="2">
    <source>
        <dbReference type="EMBL" id="PNU00332.1"/>
    </source>
</evidence>
<feature type="binding site" evidence="1">
    <location>
        <position position="54"/>
    </location>
    <ligand>
        <name>Mg(2+)</name>
        <dbReference type="ChEBI" id="CHEBI:18420"/>
        <label>1</label>
    </ligand>
</feature>
<evidence type="ECO:0008006" key="4">
    <source>
        <dbReference type="Google" id="ProtNLM"/>
    </source>
</evidence>
<sequence>MIINEKEFYSKVLGCWMGKNAGGTLGAPMEWKRQVNNVTFYTQDMKGEPLPNDDLDIQLLWLVALEERGIDINGRTLGEYWQTYVTPFWAEYGAAKINMRSGLMPPLSGMANNVFKHSCGAYIRSEIWACIAPGAPDIAVKYAYEDAIIDHGDGEGVYAEMFAAALESAAFVEKDIDKLIDIALSYIPAECDCAKAVKLACELYAKGTPLLEARDEIIRQFKGGFYFSISEEDVAKGLDGGRFGWEVPSNLALVICGLKYGEGDFGKSLCMTVNCGEDTDCTAATVGAILGIINGYDYIPKEWIEPIGTGIKTACLNIGDLGNYGGLIPQDVFSLSDRIVNIAKQVTSKKDAPLKISSEKTDLSDLSKECLYAGKNAKYILSHFNGPVYKFDFFNIYIDYKGDPYIQENKSKSIRITIENTYRIPERVNLRWHLPQGFTISPSQRASAYIIHRDNGGSVTFDFEINAGDYVENINRLILEATVEGRSTCMLVPVVLIYNT</sequence>
<reference evidence="3" key="1">
    <citation type="submission" date="2017-06" db="EMBL/GenBank/DDBJ databases">
        <title>Investigating the central metabolism of Clostridium thermosuccinogenes.</title>
        <authorList>
            <person name="Koendjbiharie J.G."/>
            <person name="Van Kranenburg R."/>
            <person name="Vriesendorp B."/>
        </authorList>
    </citation>
    <scope>NUCLEOTIDE SEQUENCE [LARGE SCALE GENOMIC DNA]</scope>
    <source>
        <strain evidence="3">DSM 5806</strain>
    </source>
</reference>
<dbReference type="Proteomes" id="UP000236151">
    <property type="component" value="Unassembled WGS sequence"/>
</dbReference>
<feature type="binding site" evidence="1">
    <location>
        <position position="278"/>
    </location>
    <ligand>
        <name>Mg(2+)</name>
        <dbReference type="ChEBI" id="CHEBI:18420"/>
        <label>1</label>
    </ligand>
</feature>
<dbReference type="InterPro" id="IPR036705">
    <property type="entry name" value="Ribosyl_crysJ1_sf"/>
</dbReference>
<keyword evidence="1" id="KW-0460">Magnesium</keyword>
<evidence type="ECO:0000256" key="1">
    <source>
        <dbReference type="PIRSR" id="PIRSR605502-1"/>
    </source>
</evidence>
<keyword evidence="3" id="KW-1185">Reference proteome</keyword>
<evidence type="ECO:0000313" key="3">
    <source>
        <dbReference type="Proteomes" id="UP000236151"/>
    </source>
</evidence>
<keyword evidence="1" id="KW-0479">Metal-binding</keyword>
<comment type="caution">
    <text evidence="2">The sequence shown here is derived from an EMBL/GenBank/DDBJ whole genome shotgun (WGS) entry which is preliminary data.</text>
</comment>
<dbReference type="EMBL" id="NIOJ01000012">
    <property type="protein sequence ID" value="PNU00332.1"/>
    <property type="molecule type" value="Genomic_DNA"/>
</dbReference>
<dbReference type="Pfam" id="PF03747">
    <property type="entry name" value="ADP_ribosyl_GH"/>
    <property type="match status" value="1"/>
</dbReference>
<dbReference type="RefSeq" id="WP_103080921.1">
    <property type="nucleotide sequence ID" value="NZ_CP021850.1"/>
</dbReference>
<dbReference type="SUPFAM" id="SSF101478">
    <property type="entry name" value="ADP-ribosylglycohydrolase"/>
    <property type="match status" value="1"/>
</dbReference>
<protein>
    <recommendedName>
        <fullName evidence="4">ADP-ribosylglycohydrolase family protein</fullName>
    </recommendedName>
</protein>
<dbReference type="GO" id="GO:0046872">
    <property type="term" value="F:metal ion binding"/>
    <property type="evidence" value="ECO:0007669"/>
    <property type="project" value="UniProtKB-KW"/>
</dbReference>
<dbReference type="AlphaFoldDB" id="A0A2K2FHC9"/>
<comment type="cofactor">
    <cofactor evidence="1">
        <name>Mg(2+)</name>
        <dbReference type="ChEBI" id="CHEBI:18420"/>
    </cofactor>
    <text evidence="1">Binds 2 magnesium ions per subunit.</text>
</comment>
<organism evidence="2 3">
    <name type="scientific">Clostridium thermosuccinogenes</name>
    <dbReference type="NCBI Taxonomy" id="84032"/>
    <lineage>
        <taxon>Bacteria</taxon>
        <taxon>Bacillati</taxon>
        <taxon>Bacillota</taxon>
        <taxon>Clostridia</taxon>
        <taxon>Eubacteriales</taxon>
        <taxon>Clostridiaceae</taxon>
        <taxon>Clostridium</taxon>
    </lineage>
</organism>
<gene>
    <name evidence="2" type="ORF">CDQ84_06510</name>
</gene>
<name>A0A2K2FHC9_9CLOT</name>
<accession>A0A2K2FHC9</accession>
<dbReference type="Gene3D" id="1.10.4080.10">
    <property type="entry name" value="ADP-ribosylation/Crystallin J1"/>
    <property type="match status" value="1"/>
</dbReference>
<feature type="binding site" evidence="1">
    <location>
        <position position="53"/>
    </location>
    <ligand>
        <name>Mg(2+)</name>
        <dbReference type="ChEBI" id="CHEBI:18420"/>
        <label>1</label>
    </ligand>
</feature>
<dbReference type="OrthoDB" id="9761704at2"/>
<dbReference type="InterPro" id="IPR005502">
    <property type="entry name" value="Ribosyl_crysJ1"/>
</dbReference>
<feature type="binding site" evidence="1">
    <location>
        <position position="280"/>
    </location>
    <ligand>
        <name>Mg(2+)</name>
        <dbReference type="ChEBI" id="CHEBI:18420"/>
        <label>1</label>
    </ligand>
</feature>